<reference evidence="2" key="2">
    <citation type="submission" date="2024-10" db="UniProtKB">
        <authorList>
            <consortium name="EnsemblProtists"/>
        </authorList>
    </citation>
    <scope>IDENTIFICATION</scope>
</reference>
<sequence length="189" mass="20213">MQRTCGFFGCTLPDRHAGLHAIVTSDPGRRNMRSGRLVRSDLDSPGNIQVGPAHQAELPSWAGAAGRAAGRQRAEDVRLSIDAEHIAEEASAALRWAVLLASRTEGCSSSLDACERLMLRLDDASAARQLQRPAELPGSPEKNKRPRESGTPEKSGEVAQPLRKRARTSARSHPPSFVALGLAPCPVPA</sequence>
<dbReference type="KEGG" id="ehx:EMIHUDRAFT_218354"/>
<feature type="compositionally biased region" description="Basic and acidic residues" evidence="1">
    <location>
        <begin position="141"/>
        <end position="156"/>
    </location>
</feature>
<dbReference type="HOGENOM" id="CLU_1436904_0_0_1"/>
<protein>
    <submittedName>
        <fullName evidence="2">Uncharacterized protein</fullName>
    </submittedName>
</protein>
<evidence type="ECO:0000256" key="1">
    <source>
        <dbReference type="SAM" id="MobiDB-lite"/>
    </source>
</evidence>
<dbReference type="AlphaFoldDB" id="A0A0D3I853"/>
<reference evidence="3" key="1">
    <citation type="journal article" date="2013" name="Nature">
        <title>Pan genome of the phytoplankton Emiliania underpins its global distribution.</title>
        <authorList>
            <person name="Read B.A."/>
            <person name="Kegel J."/>
            <person name="Klute M.J."/>
            <person name="Kuo A."/>
            <person name="Lefebvre S.C."/>
            <person name="Maumus F."/>
            <person name="Mayer C."/>
            <person name="Miller J."/>
            <person name="Monier A."/>
            <person name="Salamov A."/>
            <person name="Young J."/>
            <person name="Aguilar M."/>
            <person name="Claverie J.M."/>
            <person name="Frickenhaus S."/>
            <person name="Gonzalez K."/>
            <person name="Herman E.K."/>
            <person name="Lin Y.C."/>
            <person name="Napier J."/>
            <person name="Ogata H."/>
            <person name="Sarno A.F."/>
            <person name="Shmutz J."/>
            <person name="Schroeder D."/>
            <person name="de Vargas C."/>
            <person name="Verret F."/>
            <person name="von Dassow P."/>
            <person name="Valentin K."/>
            <person name="Van de Peer Y."/>
            <person name="Wheeler G."/>
            <person name="Dacks J.B."/>
            <person name="Delwiche C.F."/>
            <person name="Dyhrman S.T."/>
            <person name="Glockner G."/>
            <person name="John U."/>
            <person name="Richards T."/>
            <person name="Worden A.Z."/>
            <person name="Zhang X."/>
            <person name="Grigoriev I.V."/>
            <person name="Allen A.E."/>
            <person name="Bidle K."/>
            <person name="Borodovsky M."/>
            <person name="Bowler C."/>
            <person name="Brownlee C."/>
            <person name="Cock J.M."/>
            <person name="Elias M."/>
            <person name="Gladyshev V.N."/>
            <person name="Groth M."/>
            <person name="Guda C."/>
            <person name="Hadaegh A."/>
            <person name="Iglesias-Rodriguez M.D."/>
            <person name="Jenkins J."/>
            <person name="Jones B.M."/>
            <person name="Lawson T."/>
            <person name="Leese F."/>
            <person name="Lindquist E."/>
            <person name="Lobanov A."/>
            <person name="Lomsadze A."/>
            <person name="Malik S.B."/>
            <person name="Marsh M.E."/>
            <person name="Mackinder L."/>
            <person name="Mock T."/>
            <person name="Mueller-Roeber B."/>
            <person name="Pagarete A."/>
            <person name="Parker M."/>
            <person name="Probert I."/>
            <person name="Quesneville H."/>
            <person name="Raines C."/>
            <person name="Rensing S.A."/>
            <person name="Riano-Pachon D.M."/>
            <person name="Richier S."/>
            <person name="Rokitta S."/>
            <person name="Shiraiwa Y."/>
            <person name="Soanes D.M."/>
            <person name="van der Giezen M."/>
            <person name="Wahlund T.M."/>
            <person name="Williams B."/>
            <person name="Wilson W."/>
            <person name="Wolfe G."/>
            <person name="Wurch L.L."/>
        </authorList>
    </citation>
    <scope>NUCLEOTIDE SEQUENCE</scope>
</reference>
<dbReference type="GeneID" id="17253659"/>
<evidence type="ECO:0000313" key="2">
    <source>
        <dbReference type="EnsemblProtists" id="EOD07438"/>
    </source>
</evidence>
<dbReference type="PaxDb" id="2903-EOD07438"/>
<feature type="region of interest" description="Disordered" evidence="1">
    <location>
        <begin position="128"/>
        <end position="189"/>
    </location>
</feature>
<dbReference type="RefSeq" id="XP_005759867.1">
    <property type="nucleotide sequence ID" value="XM_005759810.1"/>
</dbReference>
<dbReference type="EnsemblProtists" id="EOD07438">
    <property type="protein sequence ID" value="EOD07438"/>
    <property type="gene ID" value="EMIHUDRAFT_218354"/>
</dbReference>
<organism evidence="2 3">
    <name type="scientific">Emiliania huxleyi (strain CCMP1516)</name>
    <dbReference type="NCBI Taxonomy" id="280463"/>
    <lineage>
        <taxon>Eukaryota</taxon>
        <taxon>Haptista</taxon>
        <taxon>Haptophyta</taxon>
        <taxon>Prymnesiophyceae</taxon>
        <taxon>Isochrysidales</taxon>
        <taxon>Noelaerhabdaceae</taxon>
        <taxon>Emiliania</taxon>
    </lineage>
</organism>
<name>A0A0D3I853_EMIH1</name>
<proteinExistence type="predicted"/>
<keyword evidence="3" id="KW-1185">Reference proteome</keyword>
<evidence type="ECO:0000313" key="3">
    <source>
        <dbReference type="Proteomes" id="UP000013827"/>
    </source>
</evidence>
<accession>A0A0D3I853</accession>
<dbReference type="Proteomes" id="UP000013827">
    <property type="component" value="Unassembled WGS sequence"/>
</dbReference>